<dbReference type="PATRIC" id="fig|1305737.6.peg.3012"/>
<evidence type="ECO:0000313" key="1">
    <source>
        <dbReference type="EMBL" id="KPQ13844.1"/>
    </source>
</evidence>
<comment type="caution">
    <text evidence="1">The sequence shown here is derived from an EMBL/GenBank/DDBJ whole genome shotgun (WGS) entry which is preliminary data.</text>
</comment>
<dbReference type="AlphaFoldDB" id="A0A0P7Y7B8"/>
<dbReference type="GO" id="GO:0016740">
    <property type="term" value="F:transferase activity"/>
    <property type="evidence" value="ECO:0007669"/>
    <property type="project" value="UniProtKB-KW"/>
</dbReference>
<sequence>MEKSAIIIFQKNAELGKVKTRLANDLGDQTALKIYDRLCALTHHICSQVPVDKFLYYSNFLPEDKPRYASYHFKVQTGIGLGARMSNAFSDIFYAGYQKILIIGTDCAEISPDLFLEAFEILNQRDVVIGPAEDGGYYLLGMSQYYPQLFLDINWSTSEVIDQTKSNIESIGVSYGELGIRSDIDTLEDWQKYRSYIDDLKDD</sequence>
<evidence type="ECO:0000313" key="2">
    <source>
        <dbReference type="Proteomes" id="UP000050421"/>
    </source>
</evidence>
<keyword evidence="1" id="KW-0808">Transferase</keyword>
<accession>A0A0P7Y7B8</accession>
<dbReference type="InterPro" id="IPR018641">
    <property type="entry name" value="Trfase_1_rSAM/seldom-assoc"/>
</dbReference>
<dbReference type="Gene3D" id="3.90.550.10">
    <property type="entry name" value="Spore Coat Polysaccharide Biosynthesis Protein SpsA, Chain A"/>
    <property type="match status" value="1"/>
</dbReference>
<dbReference type="OrthoDB" id="9798250at2"/>
<dbReference type="PANTHER" id="PTHR36529">
    <property type="entry name" value="SLL1095 PROTEIN"/>
    <property type="match status" value="1"/>
</dbReference>
<protein>
    <submittedName>
        <fullName evidence="1">RSAM/selenodomain associated transferase 1</fullName>
    </submittedName>
</protein>
<gene>
    <name evidence="1" type="ORF">HLUCCX10_11970</name>
</gene>
<reference evidence="1 2" key="1">
    <citation type="submission" date="2015-09" db="EMBL/GenBank/DDBJ databases">
        <title>Identification and resolution of microdiversity through metagenomic sequencing of parallel consortia.</title>
        <authorList>
            <person name="Nelson W.C."/>
            <person name="Romine M.F."/>
            <person name="Lindemann S.R."/>
        </authorList>
    </citation>
    <scope>NUCLEOTIDE SEQUENCE [LARGE SCALE GENOMIC DNA]</scope>
    <source>
        <strain evidence="1">HL-49</strain>
    </source>
</reference>
<dbReference type="Pfam" id="PF09837">
    <property type="entry name" value="DUF2064"/>
    <property type="match status" value="1"/>
</dbReference>
<dbReference type="STRING" id="1305737.GCA_000526355_01009"/>
<proteinExistence type="predicted"/>
<dbReference type="EMBL" id="LJXT01000078">
    <property type="protein sequence ID" value="KPQ13844.1"/>
    <property type="molecule type" value="Genomic_DNA"/>
</dbReference>
<dbReference type="InterPro" id="IPR029044">
    <property type="entry name" value="Nucleotide-diphossugar_trans"/>
</dbReference>
<dbReference type="eggNOG" id="COG3222">
    <property type="taxonomic scope" value="Bacteria"/>
</dbReference>
<dbReference type="PANTHER" id="PTHR36529:SF1">
    <property type="entry name" value="GLYCOSYLTRANSFERASE"/>
    <property type="match status" value="1"/>
</dbReference>
<organism evidence="1 2">
    <name type="scientific">Algoriphagus marincola HL-49</name>
    <dbReference type="NCBI Taxonomy" id="1305737"/>
    <lineage>
        <taxon>Bacteria</taxon>
        <taxon>Pseudomonadati</taxon>
        <taxon>Bacteroidota</taxon>
        <taxon>Cytophagia</taxon>
        <taxon>Cytophagales</taxon>
        <taxon>Cyclobacteriaceae</taxon>
        <taxon>Algoriphagus</taxon>
    </lineage>
</organism>
<name>A0A0P7Y7B8_9BACT</name>
<dbReference type="SUPFAM" id="SSF53448">
    <property type="entry name" value="Nucleotide-diphospho-sugar transferases"/>
    <property type="match status" value="1"/>
</dbReference>
<dbReference type="NCBIfam" id="TIGR04282">
    <property type="entry name" value="glyco_like_cofC"/>
    <property type="match status" value="1"/>
</dbReference>
<dbReference type="Proteomes" id="UP000050421">
    <property type="component" value="Unassembled WGS sequence"/>
</dbReference>